<protein>
    <submittedName>
        <fullName evidence="1">Uncharacterized protein</fullName>
    </submittedName>
</protein>
<dbReference type="AlphaFoldDB" id="A0A0F7S7L9"/>
<evidence type="ECO:0000313" key="2">
    <source>
        <dbReference type="Proteomes" id="UP000242770"/>
    </source>
</evidence>
<dbReference type="EMBL" id="CCFA01003112">
    <property type="protein sequence ID" value="CDW98326.1"/>
    <property type="molecule type" value="Genomic_DNA"/>
</dbReference>
<evidence type="ECO:0000313" key="1">
    <source>
        <dbReference type="EMBL" id="CDW98326.1"/>
    </source>
</evidence>
<sequence>MEWARLHIGYLIFKASKAEIRDPKPNSRETRGTV</sequence>
<name>A0A0F7S7L9_9BASI</name>
<reference evidence="2" key="1">
    <citation type="submission" date="2014-06" db="EMBL/GenBank/DDBJ databases">
        <authorList>
            <person name="Berkman P.J."/>
        </authorList>
    </citation>
    <scope>NUCLEOTIDE SEQUENCE [LARGE SCALE GENOMIC DNA]</scope>
</reference>
<gene>
    <name evidence="1" type="primary">SSCI52310.1</name>
</gene>
<organism evidence="1 2">
    <name type="scientific">Sporisorium scitamineum</name>
    <dbReference type="NCBI Taxonomy" id="49012"/>
    <lineage>
        <taxon>Eukaryota</taxon>
        <taxon>Fungi</taxon>
        <taxon>Dikarya</taxon>
        <taxon>Basidiomycota</taxon>
        <taxon>Ustilaginomycotina</taxon>
        <taxon>Ustilaginomycetes</taxon>
        <taxon>Ustilaginales</taxon>
        <taxon>Ustilaginaceae</taxon>
        <taxon>Sporisorium</taxon>
    </lineage>
</organism>
<dbReference type="Proteomes" id="UP000242770">
    <property type="component" value="Unassembled WGS sequence"/>
</dbReference>
<proteinExistence type="predicted"/>
<accession>A0A0F7S7L9</accession>
<keyword evidence="2" id="KW-1185">Reference proteome</keyword>